<dbReference type="AlphaFoldDB" id="A0A8C1FNV0"/>
<keyword evidence="6" id="KW-1185">Reference proteome</keyword>
<dbReference type="Gene3D" id="3.30.70.330">
    <property type="match status" value="1"/>
</dbReference>
<reference evidence="5" key="1">
    <citation type="submission" date="2025-08" db="UniProtKB">
        <authorList>
            <consortium name="Ensembl"/>
        </authorList>
    </citation>
    <scope>IDENTIFICATION</scope>
</reference>
<keyword evidence="3" id="KW-0472">Membrane</keyword>
<keyword evidence="3" id="KW-0812">Transmembrane</keyword>
<sequence length="151" mass="17110">MFGHHMKDLHPNVTENDLHALFFPFGPICTVKVCRDIRTKLSRGYGFVIFKCRHDAENALKALKFSELMGKPMNIMWAEDMTVKVLSRDDGRGFCDIYAYETEPTESRGRRLANAMKSFFTTLLSSPGTWLGIGLFALAVHRAHCNTVIPI</sequence>
<dbReference type="Pfam" id="PF00076">
    <property type="entry name" value="RRM_1"/>
    <property type="match status" value="1"/>
</dbReference>
<proteinExistence type="predicted"/>
<dbReference type="SMART" id="SM00360">
    <property type="entry name" value="RRM"/>
    <property type="match status" value="1"/>
</dbReference>
<evidence type="ECO:0000256" key="1">
    <source>
        <dbReference type="ARBA" id="ARBA00022884"/>
    </source>
</evidence>
<organism evidence="5 6">
    <name type="scientific">Cyprinus carpio carpio</name>
    <dbReference type="NCBI Taxonomy" id="630221"/>
    <lineage>
        <taxon>Eukaryota</taxon>
        <taxon>Metazoa</taxon>
        <taxon>Chordata</taxon>
        <taxon>Craniata</taxon>
        <taxon>Vertebrata</taxon>
        <taxon>Euteleostomi</taxon>
        <taxon>Actinopterygii</taxon>
        <taxon>Neopterygii</taxon>
        <taxon>Teleostei</taxon>
        <taxon>Ostariophysi</taxon>
        <taxon>Cypriniformes</taxon>
        <taxon>Cyprinidae</taxon>
        <taxon>Cyprininae</taxon>
        <taxon>Cyprinus</taxon>
    </lineage>
</organism>
<dbReference type="SUPFAM" id="SSF54928">
    <property type="entry name" value="RNA-binding domain, RBD"/>
    <property type="match status" value="1"/>
</dbReference>
<evidence type="ECO:0000313" key="6">
    <source>
        <dbReference type="Proteomes" id="UP001108240"/>
    </source>
</evidence>
<accession>A0A8C1FNV0</accession>
<dbReference type="GO" id="GO:0003723">
    <property type="term" value="F:RNA binding"/>
    <property type="evidence" value="ECO:0007669"/>
    <property type="project" value="UniProtKB-UniRule"/>
</dbReference>
<dbReference type="GeneTree" id="ENSGT00990000209954"/>
<dbReference type="OMA" id="PMNIMWA"/>
<keyword evidence="3" id="KW-1133">Transmembrane helix</keyword>
<dbReference type="InterPro" id="IPR052462">
    <property type="entry name" value="SLIRP/GR-RBP-like"/>
</dbReference>
<evidence type="ECO:0000256" key="3">
    <source>
        <dbReference type="SAM" id="Phobius"/>
    </source>
</evidence>
<name>A0A8C1FNV0_CYPCA</name>
<dbReference type="InterPro" id="IPR000504">
    <property type="entry name" value="RRM_dom"/>
</dbReference>
<evidence type="ECO:0000259" key="4">
    <source>
        <dbReference type="PROSITE" id="PS50102"/>
    </source>
</evidence>
<dbReference type="InterPro" id="IPR012677">
    <property type="entry name" value="Nucleotide-bd_a/b_plait_sf"/>
</dbReference>
<protein>
    <recommendedName>
        <fullName evidence="4">RRM domain-containing protein</fullName>
    </recommendedName>
</protein>
<dbReference type="InterPro" id="IPR035979">
    <property type="entry name" value="RBD_domain_sf"/>
</dbReference>
<evidence type="ECO:0000256" key="2">
    <source>
        <dbReference type="PROSITE-ProRule" id="PRU00176"/>
    </source>
</evidence>
<reference evidence="5" key="2">
    <citation type="submission" date="2025-09" db="UniProtKB">
        <authorList>
            <consortium name="Ensembl"/>
        </authorList>
    </citation>
    <scope>IDENTIFICATION</scope>
</reference>
<dbReference type="Ensembl" id="ENSCCRT00000102827.2">
    <property type="protein sequence ID" value="ENSCCRP00000094732.1"/>
    <property type="gene ID" value="ENSCCRG00000051162.2"/>
</dbReference>
<dbReference type="PROSITE" id="PS50102">
    <property type="entry name" value="RRM"/>
    <property type="match status" value="1"/>
</dbReference>
<dbReference type="PANTHER" id="PTHR48027">
    <property type="entry name" value="HETEROGENEOUS NUCLEAR RIBONUCLEOPROTEIN 87F-RELATED"/>
    <property type="match status" value="1"/>
</dbReference>
<keyword evidence="1 2" id="KW-0694">RNA-binding</keyword>
<evidence type="ECO:0000313" key="5">
    <source>
        <dbReference type="Ensembl" id="ENSCCRP00000094732.1"/>
    </source>
</evidence>
<dbReference type="Proteomes" id="UP001108240">
    <property type="component" value="Unplaced"/>
</dbReference>
<feature type="transmembrane region" description="Helical" evidence="3">
    <location>
        <begin position="118"/>
        <end position="140"/>
    </location>
</feature>
<feature type="domain" description="RRM" evidence="4">
    <location>
        <begin position="1"/>
        <end position="80"/>
    </location>
</feature>